<comment type="caution">
    <text evidence="3">The sequence shown here is derived from an EMBL/GenBank/DDBJ whole genome shotgun (WGS) entry which is preliminary data.</text>
</comment>
<evidence type="ECO:0000313" key="4">
    <source>
        <dbReference type="Proteomes" id="UP001302126"/>
    </source>
</evidence>
<keyword evidence="4" id="KW-1185">Reference proteome</keyword>
<sequence>MDKQFFQVSPIQVVILVNSILALGTVAFSLALWLTAFTIKIEQAEERFEARKNEFFVLQRDFGECENILSGSVQAPVYVERARIACQNQGGKFDNTTEEVDRRAKRFKKLQYYYKQTELDNLLVVYRDSVVLLKELCSEIRLRQQLVEMTAAMSRLTELADPIPQATENDLYRFETTGPSCGPLTTPQPTNSLQLGLLSRQRKEIIGQTLQSMLKPLEVHKYTFNATVIVENKARSGGQRFQYVDAHMERYYPARQLLDTGSDADLVSKEYLIRAGFNVPEDLTQIAAGERWQVMGIGNIVHIPEYEIRLRWYRHDDRKVNETRFLVVESTEFRPAS</sequence>
<dbReference type="Proteomes" id="UP001302126">
    <property type="component" value="Unassembled WGS sequence"/>
</dbReference>
<keyword evidence="1" id="KW-0812">Transmembrane</keyword>
<keyword evidence="1" id="KW-1133">Transmembrane helix</keyword>
<feature type="domain" description="Peptidase A2" evidence="2">
    <location>
        <begin position="254"/>
        <end position="337"/>
    </location>
</feature>
<feature type="transmembrane region" description="Helical" evidence="1">
    <location>
        <begin position="12"/>
        <end position="34"/>
    </location>
</feature>
<protein>
    <recommendedName>
        <fullName evidence="2">Peptidase A2 domain-containing protein</fullName>
    </recommendedName>
</protein>
<evidence type="ECO:0000259" key="2">
    <source>
        <dbReference type="PROSITE" id="PS50175"/>
    </source>
</evidence>
<reference evidence="3" key="1">
    <citation type="journal article" date="2023" name="Mol. Phylogenet. Evol.">
        <title>Genome-scale phylogeny and comparative genomics of the fungal order Sordariales.</title>
        <authorList>
            <person name="Hensen N."/>
            <person name="Bonometti L."/>
            <person name="Westerberg I."/>
            <person name="Brannstrom I.O."/>
            <person name="Guillou S."/>
            <person name="Cros-Aarteil S."/>
            <person name="Calhoun S."/>
            <person name="Haridas S."/>
            <person name="Kuo A."/>
            <person name="Mondo S."/>
            <person name="Pangilinan J."/>
            <person name="Riley R."/>
            <person name="LaButti K."/>
            <person name="Andreopoulos B."/>
            <person name="Lipzen A."/>
            <person name="Chen C."/>
            <person name="Yan M."/>
            <person name="Daum C."/>
            <person name="Ng V."/>
            <person name="Clum A."/>
            <person name="Steindorff A."/>
            <person name="Ohm R.A."/>
            <person name="Martin F."/>
            <person name="Silar P."/>
            <person name="Natvig D.O."/>
            <person name="Lalanne C."/>
            <person name="Gautier V."/>
            <person name="Ament-Velasquez S.L."/>
            <person name="Kruys A."/>
            <person name="Hutchinson M.I."/>
            <person name="Powell A.J."/>
            <person name="Barry K."/>
            <person name="Miller A.N."/>
            <person name="Grigoriev I.V."/>
            <person name="Debuchy R."/>
            <person name="Gladieux P."/>
            <person name="Hiltunen Thoren M."/>
            <person name="Johannesson H."/>
        </authorList>
    </citation>
    <scope>NUCLEOTIDE SEQUENCE</scope>
    <source>
        <strain evidence="3">PSN309</strain>
    </source>
</reference>
<reference evidence="3" key="2">
    <citation type="submission" date="2023-05" db="EMBL/GenBank/DDBJ databases">
        <authorList>
            <consortium name="Lawrence Berkeley National Laboratory"/>
            <person name="Steindorff A."/>
            <person name="Hensen N."/>
            <person name="Bonometti L."/>
            <person name="Westerberg I."/>
            <person name="Brannstrom I.O."/>
            <person name="Guillou S."/>
            <person name="Cros-Aarteil S."/>
            <person name="Calhoun S."/>
            <person name="Haridas S."/>
            <person name="Kuo A."/>
            <person name="Mondo S."/>
            <person name="Pangilinan J."/>
            <person name="Riley R."/>
            <person name="Labutti K."/>
            <person name="Andreopoulos B."/>
            <person name="Lipzen A."/>
            <person name="Chen C."/>
            <person name="Yanf M."/>
            <person name="Daum C."/>
            <person name="Ng V."/>
            <person name="Clum A."/>
            <person name="Ohm R."/>
            <person name="Martin F."/>
            <person name="Silar P."/>
            <person name="Natvig D."/>
            <person name="Lalanne C."/>
            <person name="Gautier V."/>
            <person name="Ament-Velasquez S.L."/>
            <person name="Kruys A."/>
            <person name="Hutchinson M.I."/>
            <person name="Powell A.J."/>
            <person name="Barry K."/>
            <person name="Miller A.N."/>
            <person name="Grigoriev I.V."/>
            <person name="Debuchy R."/>
            <person name="Gladieux P."/>
            <person name="Thoren M.H."/>
            <person name="Johannesson H."/>
        </authorList>
    </citation>
    <scope>NUCLEOTIDE SEQUENCE</scope>
    <source>
        <strain evidence="3">PSN309</strain>
    </source>
</reference>
<dbReference type="EMBL" id="MU864560">
    <property type="protein sequence ID" value="KAK4183288.1"/>
    <property type="molecule type" value="Genomic_DNA"/>
</dbReference>
<dbReference type="PROSITE" id="PS50175">
    <property type="entry name" value="ASP_PROT_RETROV"/>
    <property type="match status" value="1"/>
</dbReference>
<evidence type="ECO:0000313" key="3">
    <source>
        <dbReference type="EMBL" id="KAK4183288.1"/>
    </source>
</evidence>
<accession>A0AAN6WJK2</accession>
<organism evidence="3 4">
    <name type="scientific">Podospora australis</name>
    <dbReference type="NCBI Taxonomy" id="1536484"/>
    <lineage>
        <taxon>Eukaryota</taxon>
        <taxon>Fungi</taxon>
        <taxon>Dikarya</taxon>
        <taxon>Ascomycota</taxon>
        <taxon>Pezizomycotina</taxon>
        <taxon>Sordariomycetes</taxon>
        <taxon>Sordariomycetidae</taxon>
        <taxon>Sordariales</taxon>
        <taxon>Podosporaceae</taxon>
        <taxon>Podospora</taxon>
    </lineage>
</organism>
<evidence type="ECO:0000256" key="1">
    <source>
        <dbReference type="SAM" id="Phobius"/>
    </source>
</evidence>
<gene>
    <name evidence="3" type="ORF">QBC35DRAFT_478293</name>
</gene>
<proteinExistence type="predicted"/>
<name>A0AAN6WJK2_9PEZI</name>
<dbReference type="InterPro" id="IPR001995">
    <property type="entry name" value="Peptidase_A2_cat"/>
</dbReference>
<dbReference type="GO" id="GO:0006508">
    <property type="term" value="P:proteolysis"/>
    <property type="evidence" value="ECO:0007669"/>
    <property type="project" value="InterPro"/>
</dbReference>
<dbReference type="GO" id="GO:0004190">
    <property type="term" value="F:aspartic-type endopeptidase activity"/>
    <property type="evidence" value="ECO:0007669"/>
    <property type="project" value="InterPro"/>
</dbReference>
<keyword evidence="1" id="KW-0472">Membrane</keyword>
<dbReference type="AlphaFoldDB" id="A0AAN6WJK2"/>